<evidence type="ECO:0000256" key="2">
    <source>
        <dbReference type="ARBA" id="ARBA00006997"/>
    </source>
</evidence>
<dbReference type="PRINTS" id="PR01100">
    <property type="entry name" value="SHIKIMTKNASE"/>
</dbReference>
<comment type="function">
    <text evidence="11">Catalyzes the specific phosphorylation of the 3-hydroxyl group of shikimic acid using ATP as a cosubstrate.</text>
</comment>
<evidence type="ECO:0000256" key="7">
    <source>
        <dbReference type="ARBA" id="ARBA00022777"/>
    </source>
</evidence>
<evidence type="ECO:0000256" key="11">
    <source>
        <dbReference type="HAMAP-Rule" id="MF_00109"/>
    </source>
</evidence>
<dbReference type="PROSITE" id="PS01128">
    <property type="entry name" value="SHIKIMATE_KINASE"/>
    <property type="match status" value="1"/>
</dbReference>
<evidence type="ECO:0000256" key="9">
    <source>
        <dbReference type="ARBA" id="ARBA00023141"/>
    </source>
</evidence>
<dbReference type="UniPathway" id="UPA00053">
    <property type="reaction ID" value="UER00088"/>
</dbReference>
<dbReference type="GO" id="GO:0009423">
    <property type="term" value="P:chorismate biosynthetic process"/>
    <property type="evidence" value="ECO:0007669"/>
    <property type="project" value="UniProtKB-UniRule"/>
</dbReference>
<protein>
    <recommendedName>
        <fullName evidence="3 11">Shikimate kinase</fullName>
        <shortName evidence="11">SK</shortName>
        <ecNumber evidence="3 11">2.7.1.71</ecNumber>
    </recommendedName>
</protein>
<comment type="pathway">
    <text evidence="1 11">Metabolic intermediate biosynthesis; chorismate biosynthesis; chorismate from D-erythrose 4-phosphate and phosphoenolpyruvate: step 5/7.</text>
</comment>
<keyword evidence="11" id="KW-0963">Cytoplasm</keyword>
<dbReference type="HAMAP" id="MF_00109">
    <property type="entry name" value="Shikimate_kinase"/>
    <property type="match status" value="1"/>
</dbReference>
<dbReference type="Pfam" id="PF01202">
    <property type="entry name" value="SKI"/>
    <property type="match status" value="1"/>
</dbReference>
<dbReference type="EC" id="2.7.1.71" evidence="3 11"/>
<feature type="binding site" evidence="11">
    <location>
        <position position="127"/>
    </location>
    <ligand>
        <name>ATP</name>
        <dbReference type="ChEBI" id="CHEBI:30616"/>
    </ligand>
</feature>
<dbReference type="GO" id="GO:0005829">
    <property type="term" value="C:cytosol"/>
    <property type="evidence" value="ECO:0007669"/>
    <property type="project" value="TreeGrafter"/>
</dbReference>
<dbReference type="SUPFAM" id="SSF52540">
    <property type="entry name" value="P-loop containing nucleoside triphosphate hydrolases"/>
    <property type="match status" value="1"/>
</dbReference>
<keyword evidence="7 11" id="KW-0418">Kinase</keyword>
<organism evidence="12 13">
    <name type="scientific">Microcystis aeruginosa NIES-44</name>
    <dbReference type="NCBI Taxonomy" id="449439"/>
    <lineage>
        <taxon>Bacteria</taxon>
        <taxon>Bacillati</taxon>
        <taxon>Cyanobacteriota</taxon>
        <taxon>Cyanophyceae</taxon>
        <taxon>Oscillatoriophycideae</taxon>
        <taxon>Chroococcales</taxon>
        <taxon>Microcystaceae</taxon>
        <taxon>Microcystis</taxon>
    </lineage>
</organism>
<evidence type="ECO:0000313" key="13">
    <source>
        <dbReference type="Proteomes" id="UP000030321"/>
    </source>
</evidence>
<dbReference type="InterPro" id="IPR031322">
    <property type="entry name" value="Shikimate/glucono_kinase"/>
</dbReference>
<evidence type="ECO:0000256" key="1">
    <source>
        <dbReference type="ARBA" id="ARBA00004842"/>
    </source>
</evidence>
<comment type="caution">
    <text evidence="11">Lacks conserved residue(s) required for the propagation of feature annotation.</text>
</comment>
<keyword evidence="6 11" id="KW-0547">Nucleotide-binding</keyword>
<dbReference type="GO" id="GO:0005524">
    <property type="term" value="F:ATP binding"/>
    <property type="evidence" value="ECO:0007669"/>
    <property type="project" value="UniProtKB-UniRule"/>
</dbReference>
<dbReference type="PANTHER" id="PTHR21087:SF16">
    <property type="entry name" value="SHIKIMATE KINASE 1, CHLOROPLASTIC"/>
    <property type="match status" value="1"/>
</dbReference>
<dbReference type="CDD" id="cd00464">
    <property type="entry name" value="SK"/>
    <property type="match status" value="1"/>
</dbReference>
<accession>A0A0A1VS12</accession>
<keyword evidence="11" id="KW-0460">Magnesium</keyword>
<keyword evidence="4 11" id="KW-0028">Amino-acid biosynthesis</keyword>
<feature type="binding site" evidence="11">
    <location>
        <position position="44"/>
    </location>
    <ligand>
        <name>substrate</name>
    </ligand>
</feature>
<gene>
    <name evidence="11" type="primary">aroK</name>
    <name evidence="12" type="ORF">N44_01068</name>
</gene>
<feature type="binding site" evidence="11">
    <location>
        <position position="68"/>
    </location>
    <ligand>
        <name>substrate</name>
    </ligand>
</feature>
<reference evidence="13" key="1">
    <citation type="journal article" date="2015" name="Genome">
        <title>Whole Genome Sequence of the Non-Microcystin-Producing Microcystis aeruginosa Strain NIES-44.</title>
        <authorList>
            <person name="Okano K."/>
            <person name="Miyata N."/>
            <person name="Ozaki Y."/>
        </authorList>
    </citation>
    <scope>NUCLEOTIDE SEQUENCE [LARGE SCALE GENOMIC DNA]</scope>
    <source>
        <strain evidence="13">NIES-44</strain>
    </source>
</reference>
<evidence type="ECO:0000256" key="5">
    <source>
        <dbReference type="ARBA" id="ARBA00022679"/>
    </source>
</evidence>
<dbReference type="RefSeq" id="WP_045358340.1">
    <property type="nucleotide sequence ID" value="NZ_BBPA01000021.1"/>
</dbReference>
<sequence length="190" mass="21608">MDNSTDFNSLRGLSVFLLGMMGSGKSTLGELLSRRLQYRFFDTDILIERVAGKKIREIFVDEGEATFRELETQVLAELSSLTKTVIATGGGMVLKPMNWSYLRHGLMIWLDVPLEVLVKRLKQDTSRPLLQSTDLESKLELLLEQRRGLYAEADIRIVVSDLDRPTDIVEKILTAIPTVIKDFHPERDNN</sequence>
<dbReference type="Gene3D" id="3.40.50.300">
    <property type="entry name" value="P-loop containing nucleotide triphosphate hydrolases"/>
    <property type="match status" value="1"/>
</dbReference>
<dbReference type="GO" id="GO:0004765">
    <property type="term" value="F:shikimate kinase activity"/>
    <property type="evidence" value="ECO:0007669"/>
    <property type="project" value="UniProtKB-UniRule"/>
</dbReference>
<feature type="binding site" evidence="11">
    <location>
        <position position="90"/>
    </location>
    <ligand>
        <name>substrate</name>
    </ligand>
</feature>
<evidence type="ECO:0000256" key="8">
    <source>
        <dbReference type="ARBA" id="ARBA00022840"/>
    </source>
</evidence>
<keyword evidence="9 11" id="KW-0057">Aromatic amino acid biosynthesis</keyword>
<keyword evidence="11" id="KW-0479">Metal-binding</keyword>
<dbReference type="GO" id="GO:0000287">
    <property type="term" value="F:magnesium ion binding"/>
    <property type="evidence" value="ECO:0007669"/>
    <property type="project" value="UniProtKB-UniRule"/>
</dbReference>
<dbReference type="GO" id="GO:0009073">
    <property type="term" value="P:aromatic amino acid family biosynthetic process"/>
    <property type="evidence" value="ECO:0007669"/>
    <property type="project" value="UniProtKB-KW"/>
</dbReference>
<feature type="binding site" evidence="11">
    <location>
        <position position="26"/>
    </location>
    <ligand>
        <name>Mg(2+)</name>
        <dbReference type="ChEBI" id="CHEBI:18420"/>
    </ligand>
</feature>
<comment type="subunit">
    <text evidence="11">Monomer.</text>
</comment>
<proteinExistence type="inferred from homology"/>
<feature type="binding site" evidence="11">
    <location>
        <position position="146"/>
    </location>
    <ligand>
        <name>substrate</name>
    </ligand>
</feature>
<dbReference type="GO" id="GO:0008652">
    <property type="term" value="P:amino acid biosynthetic process"/>
    <property type="evidence" value="ECO:0007669"/>
    <property type="project" value="UniProtKB-KW"/>
</dbReference>
<dbReference type="EMBL" id="BBPA01000021">
    <property type="protein sequence ID" value="GAL92510.1"/>
    <property type="molecule type" value="Genomic_DNA"/>
</dbReference>
<comment type="caution">
    <text evidence="12">The sequence shown here is derived from an EMBL/GenBank/DDBJ whole genome shotgun (WGS) entry which is preliminary data.</text>
</comment>
<keyword evidence="5 11" id="KW-0808">Transferase</keyword>
<feature type="binding site" evidence="11">
    <location>
        <begin position="22"/>
        <end position="27"/>
    </location>
    <ligand>
        <name>ATP</name>
        <dbReference type="ChEBI" id="CHEBI:30616"/>
    </ligand>
</feature>
<comment type="cofactor">
    <cofactor evidence="11">
        <name>Mg(2+)</name>
        <dbReference type="ChEBI" id="CHEBI:18420"/>
    </cofactor>
    <text evidence="11">Binds 1 Mg(2+) ion per subunit.</text>
</comment>
<evidence type="ECO:0000256" key="6">
    <source>
        <dbReference type="ARBA" id="ARBA00022741"/>
    </source>
</evidence>
<dbReference type="AlphaFoldDB" id="A0A0A1VS12"/>
<comment type="similarity">
    <text evidence="2 11">Belongs to the shikimate kinase family.</text>
</comment>
<evidence type="ECO:0000256" key="3">
    <source>
        <dbReference type="ARBA" id="ARBA00012154"/>
    </source>
</evidence>
<evidence type="ECO:0000256" key="4">
    <source>
        <dbReference type="ARBA" id="ARBA00022605"/>
    </source>
</evidence>
<evidence type="ECO:0000256" key="10">
    <source>
        <dbReference type="ARBA" id="ARBA00048567"/>
    </source>
</evidence>
<evidence type="ECO:0000313" key="12">
    <source>
        <dbReference type="EMBL" id="GAL92510.1"/>
    </source>
</evidence>
<dbReference type="InterPro" id="IPR023000">
    <property type="entry name" value="Shikimate_kinase_CS"/>
</dbReference>
<keyword evidence="8 11" id="KW-0067">ATP-binding</keyword>
<comment type="subcellular location">
    <subcellularLocation>
        <location evidence="11">Cytoplasm</location>
    </subcellularLocation>
</comment>
<dbReference type="Proteomes" id="UP000030321">
    <property type="component" value="Unassembled WGS sequence"/>
</dbReference>
<dbReference type="InterPro" id="IPR000623">
    <property type="entry name" value="Shikimate_kinase/TSH1"/>
</dbReference>
<comment type="catalytic activity">
    <reaction evidence="10 11">
        <text>shikimate + ATP = 3-phosphoshikimate + ADP + H(+)</text>
        <dbReference type="Rhea" id="RHEA:13121"/>
        <dbReference type="ChEBI" id="CHEBI:15378"/>
        <dbReference type="ChEBI" id="CHEBI:30616"/>
        <dbReference type="ChEBI" id="CHEBI:36208"/>
        <dbReference type="ChEBI" id="CHEBI:145989"/>
        <dbReference type="ChEBI" id="CHEBI:456216"/>
        <dbReference type="EC" id="2.7.1.71"/>
    </reaction>
</comment>
<dbReference type="InterPro" id="IPR027417">
    <property type="entry name" value="P-loop_NTPase"/>
</dbReference>
<name>A0A0A1VS12_MICAE</name>
<dbReference type="PANTHER" id="PTHR21087">
    <property type="entry name" value="SHIKIMATE KINASE"/>
    <property type="match status" value="1"/>
</dbReference>